<dbReference type="Pfam" id="PF00924">
    <property type="entry name" value="MS_channel_2nd"/>
    <property type="match status" value="1"/>
</dbReference>
<dbReference type="RefSeq" id="WP_155469399.1">
    <property type="nucleotide sequence ID" value="NZ_BMKG01000004.1"/>
</dbReference>
<keyword evidence="13" id="KW-1185">Reference proteome</keyword>
<keyword evidence="6 7" id="KW-0472">Membrane</keyword>
<evidence type="ECO:0000259" key="8">
    <source>
        <dbReference type="Pfam" id="PF00924"/>
    </source>
</evidence>
<keyword evidence="4 7" id="KW-0812">Transmembrane</keyword>
<comment type="similarity">
    <text evidence="2">Belongs to the MscS (TC 1.A.23) family.</text>
</comment>
<reference evidence="10" key="1">
    <citation type="journal article" date="2014" name="Int. J. Syst. Evol. Microbiol.">
        <title>Complete genome of a new Firmicutes species belonging to the dominant human colonic microbiota ('Ruminococcus bicirculans') reveals two chromosomes and a selective capacity to utilize plant glucans.</title>
        <authorList>
            <consortium name="NISC Comparative Sequencing Program"/>
            <person name="Wegmann U."/>
            <person name="Louis P."/>
            <person name="Goesmann A."/>
            <person name="Henrissat B."/>
            <person name="Duncan S.H."/>
            <person name="Flint H.J."/>
        </authorList>
    </citation>
    <scope>NUCLEOTIDE SEQUENCE</scope>
    <source>
        <strain evidence="10">CGMCC 1.15931</strain>
    </source>
</reference>
<dbReference type="InterPro" id="IPR023408">
    <property type="entry name" value="MscS_beta-dom_sf"/>
</dbReference>
<feature type="transmembrane region" description="Helical" evidence="7">
    <location>
        <begin position="22"/>
        <end position="43"/>
    </location>
</feature>
<feature type="transmembrane region" description="Helical" evidence="7">
    <location>
        <begin position="64"/>
        <end position="83"/>
    </location>
</feature>
<reference evidence="13" key="2">
    <citation type="journal article" date="2019" name="Int. J. Syst. Evol. Microbiol.">
        <title>The Global Catalogue of Microorganisms (GCM) 10K type strain sequencing project: providing services to taxonomists for standard genome sequencing and annotation.</title>
        <authorList>
            <consortium name="The Broad Institute Genomics Platform"/>
            <consortium name="The Broad Institute Genome Sequencing Center for Infectious Disease"/>
            <person name="Wu L."/>
            <person name="Ma J."/>
        </authorList>
    </citation>
    <scope>NUCLEOTIDE SEQUENCE [LARGE SCALE GENOMIC DNA]</scope>
    <source>
        <strain evidence="13">CGMCC 1.15931</strain>
    </source>
</reference>
<dbReference type="EMBL" id="WNKZ01000008">
    <property type="protein sequence ID" value="MTV52062.1"/>
    <property type="molecule type" value="Genomic_DNA"/>
</dbReference>
<dbReference type="SUPFAM" id="SSF82861">
    <property type="entry name" value="Mechanosensitive channel protein MscS (YggB), transmembrane region"/>
    <property type="match status" value="1"/>
</dbReference>
<dbReference type="PANTHER" id="PTHR30347">
    <property type="entry name" value="POTASSIUM CHANNEL RELATED"/>
    <property type="match status" value="1"/>
</dbReference>
<dbReference type="SUPFAM" id="SSF50182">
    <property type="entry name" value="Sm-like ribonucleoproteins"/>
    <property type="match status" value="1"/>
</dbReference>
<gene>
    <name evidence="10" type="ORF">GCM10011572_12930</name>
    <name evidence="11" type="ORF">GM672_04860</name>
</gene>
<dbReference type="InterPro" id="IPR006685">
    <property type="entry name" value="MscS_channel_2nd"/>
</dbReference>
<dbReference type="InterPro" id="IPR011066">
    <property type="entry name" value="MscS_channel_C_sf"/>
</dbReference>
<dbReference type="PANTHER" id="PTHR30347:SF1">
    <property type="entry name" value="MECHANOSENSITIVE CHANNEL MSCK"/>
    <property type="match status" value="1"/>
</dbReference>
<comment type="subcellular location">
    <subcellularLocation>
        <location evidence="1">Cell membrane</location>
        <topology evidence="1">Multi-pass membrane protein</topology>
    </subcellularLocation>
</comment>
<dbReference type="Proteomes" id="UP000430634">
    <property type="component" value="Unassembled WGS sequence"/>
</dbReference>
<evidence type="ECO:0000313" key="11">
    <source>
        <dbReference type="EMBL" id="MTV52062.1"/>
    </source>
</evidence>
<name>A0A6I3SUQ6_9BURK</name>
<keyword evidence="3" id="KW-1003">Cell membrane</keyword>
<feature type="transmembrane region" description="Helical" evidence="7">
    <location>
        <begin position="95"/>
        <end position="113"/>
    </location>
</feature>
<dbReference type="Gene3D" id="2.30.30.60">
    <property type="match status" value="1"/>
</dbReference>
<feature type="transmembrane region" description="Helical" evidence="7">
    <location>
        <begin position="212"/>
        <end position="231"/>
    </location>
</feature>
<evidence type="ECO:0000313" key="10">
    <source>
        <dbReference type="EMBL" id="GGB92353.1"/>
    </source>
</evidence>
<dbReference type="OrthoDB" id="9809206at2"/>
<dbReference type="InterPro" id="IPR049278">
    <property type="entry name" value="MS_channel_C"/>
</dbReference>
<evidence type="ECO:0000256" key="3">
    <source>
        <dbReference type="ARBA" id="ARBA00022475"/>
    </source>
</evidence>
<evidence type="ECO:0000256" key="2">
    <source>
        <dbReference type="ARBA" id="ARBA00008017"/>
    </source>
</evidence>
<dbReference type="Proteomes" id="UP000622638">
    <property type="component" value="Unassembled WGS sequence"/>
</dbReference>
<dbReference type="Gene3D" id="1.10.287.1260">
    <property type="match status" value="1"/>
</dbReference>
<evidence type="ECO:0000256" key="1">
    <source>
        <dbReference type="ARBA" id="ARBA00004651"/>
    </source>
</evidence>
<feature type="transmembrane region" description="Helical" evidence="7">
    <location>
        <begin position="170"/>
        <end position="191"/>
    </location>
</feature>
<evidence type="ECO:0000256" key="5">
    <source>
        <dbReference type="ARBA" id="ARBA00022989"/>
    </source>
</evidence>
<dbReference type="InterPro" id="IPR010920">
    <property type="entry name" value="LSM_dom_sf"/>
</dbReference>
<dbReference type="Gene3D" id="3.30.70.100">
    <property type="match status" value="1"/>
</dbReference>
<keyword evidence="5 7" id="KW-1133">Transmembrane helix</keyword>
<sequence>MNQLRLTKLFDDLIGDLQDPGLMWQVGAIVAAVLIGWGLSRLLRARVGSRTTETGVRRFGMESFGRVVGPLAIVCLLALSQVVLARWHHINLIKLALPIFGSLAVIRFVFYLLRRVFIRQGEIGEAVLTFEKIFQLVVWLAFALYITGYWDDIYRYLDSLVLHMGKNKVTVAEILQAIVSVVIMLVLAMWAGAALEERLMHVETLHSNLRVVLARTGRALLIVVAVLLSLNMVGIDLTVLSVFGGALGVGLGLGLQKIASNYVSGFVILLDRSLAIGDMITVDKYSGRVARINTRYTVLQGLDGIESIVPNEMLVSGAVQNSSLTSKFVWIGTKVSVAYDTDVDFALKLLEEAAASVPRVLTERPPAATLLNFGADGLELQVGFWISDPENGRGGVTSDVNRAIWKALKDHQISVPFPQREMRILGSLPLPDVRPEADSR</sequence>
<dbReference type="GO" id="GO:0008381">
    <property type="term" value="F:mechanosensitive monoatomic ion channel activity"/>
    <property type="evidence" value="ECO:0007669"/>
    <property type="project" value="UniProtKB-ARBA"/>
</dbReference>
<dbReference type="InterPro" id="IPR011014">
    <property type="entry name" value="MscS_channel_TM-2"/>
</dbReference>
<feature type="transmembrane region" description="Helical" evidence="7">
    <location>
        <begin position="133"/>
        <end position="150"/>
    </location>
</feature>
<dbReference type="Pfam" id="PF21082">
    <property type="entry name" value="MS_channel_3rd"/>
    <property type="match status" value="1"/>
</dbReference>
<evidence type="ECO:0000313" key="13">
    <source>
        <dbReference type="Proteomes" id="UP000622638"/>
    </source>
</evidence>
<dbReference type="GO" id="GO:0005886">
    <property type="term" value="C:plasma membrane"/>
    <property type="evidence" value="ECO:0007669"/>
    <property type="project" value="UniProtKB-SubCell"/>
</dbReference>
<accession>A0A6I3SUQ6</accession>
<feature type="domain" description="Mechanosensitive ion channel MscS C-terminal" evidence="9">
    <location>
        <begin position="333"/>
        <end position="414"/>
    </location>
</feature>
<evidence type="ECO:0000313" key="12">
    <source>
        <dbReference type="Proteomes" id="UP000430634"/>
    </source>
</evidence>
<proteinExistence type="inferred from homology"/>
<feature type="domain" description="Mechanosensitive ion channel MscS" evidence="8">
    <location>
        <begin position="258"/>
        <end position="323"/>
    </location>
</feature>
<dbReference type="EMBL" id="BMKG01000004">
    <property type="protein sequence ID" value="GGB92353.1"/>
    <property type="molecule type" value="Genomic_DNA"/>
</dbReference>
<evidence type="ECO:0000256" key="4">
    <source>
        <dbReference type="ARBA" id="ARBA00022692"/>
    </source>
</evidence>
<evidence type="ECO:0000256" key="7">
    <source>
        <dbReference type="SAM" id="Phobius"/>
    </source>
</evidence>
<dbReference type="SUPFAM" id="SSF82689">
    <property type="entry name" value="Mechanosensitive channel protein MscS (YggB), C-terminal domain"/>
    <property type="match status" value="1"/>
</dbReference>
<reference evidence="10" key="4">
    <citation type="submission" date="2024-05" db="EMBL/GenBank/DDBJ databases">
        <authorList>
            <person name="Sun Q."/>
            <person name="Zhou Y."/>
        </authorList>
    </citation>
    <scope>NUCLEOTIDE SEQUENCE</scope>
    <source>
        <strain evidence="10">CGMCC 1.15931</strain>
    </source>
</reference>
<evidence type="ECO:0000256" key="6">
    <source>
        <dbReference type="ARBA" id="ARBA00023136"/>
    </source>
</evidence>
<organism evidence="11 12">
    <name type="scientific">Pseudoduganella buxea</name>
    <dbReference type="NCBI Taxonomy" id="1949069"/>
    <lineage>
        <taxon>Bacteria</taxon>
        <taxon>Pseudomonadati</taxon>
        <taxon>Pseudomonadota</taxon>
        <taxon>Betaproteobacteria</taxon>
        <taxon>Burkholderiales</taxon>
        <taxon>Oxalobacteraceae</taxon>
        <taxon>Telluria group</taxon>
        <taxon>Pseudoduganella</taxon>
    </lineage>
</organism>
<protein>
    <submittedName>
        <fullName evidence="10 11">Mechanosensitive ion channel</fullName>
    </submittedName>
</protein>
<reference evidence="11 12" key="3">
    <citation type="submission" date="2019-11" db="EMBL/GenBank/DDBJ databases">
        <title>Type strains purchased from KCTC, JCM and DSMZ.</title>
        <authorList>
            <person name="Lu H."/>
        </authorList>
    </citation>
    <scope>NUCLEOTIDE SEQUENCE [LARGE SCALE GENOMIC DNA]</scope>
    <source>
        <strain evidence="11 12">KCTC 52429</strain>
    </source>
</reference>
<dbReference type="InterPro" id="IPR052702">
    <property type="entry name" value="MscS-like_channel"/>
</dbReference>
<comment type="caution">
    <text evidence="11">The sequence shown here is derived from an EMBL/GenBank/DDBJ whole genome shotgun (WGS) entry which is preliminary data.</text>
</comment>
<dbReference type="AlphaFoldDB" id="A0A6I3SUQ6"/>
<evidence type="ECO:0000259" key="9">
    <source>
        <dbReference type="Pfam" id="PF21082"/>
    </source>
</evidence>